<protein>
    <submittedName>
        <fullName evidence="2">RidA family protein</fullName>
    </submittedName>
</protein>
<comment type="caution">
    <text evidence="2">The sequence shown here is derived from an EMBL/GenBank/DDBJ whole genome shotgun (WGS) entry which is preliminary data.</text>
</comment>
<comment type="similarity">
    <text evidence="1">Belongs to the RutC family.</text>
</comment>
<dbReference type="FunFam" id="3.30.1330.40:FF:000001">
    <property type="entry name" value="L-PSP family endoribonuclease"/>
    <property type="match status" value="1"/>
</dbReference>
<dbReference type="Gene3D" id="3.30.1330.40">
    <property type="entry name" value="RutC-like"/>
    <property type="match status" value="1"/>
</dbReference>
<dbReference type="Proteomes" id="UP000725649">
    <property type="component" value="Unassembled WGS sequence"/>
</dbReference>
<sequence length="125" mass="13568">MKKVINSSNAPKAIGPYSQAIEEGGFVYTSGVLPIDPVTSEIYNGDVRVQTEIILKNLENILKEAGCTLKNVVKTTVFMTDLTQFAEMNAVYGTFFKENPPARTTVQVVGLPKGSSIEIEAIAKK</sequence>
<organism evidence="2 3">
    <name type="scientific">Candidatus Avelusimicrobium gallicola</name>
    <dbReference type="NCBI Taxonomy" id="2562704"/>
    <lineage>
        <taxon>Bacteria</taxon>
        <taxon>Pseudomonadati</taxon>
        <taxon>Elusimicrobiota</taxon>
        <taxon>Elusimicrobia</taxon>
        <taxon>Elusimicrobiales</taxon>
        <taxon>Elusimicrobiaceae</taxon>
        <taxon>Candidatus Avelusimicrobium</taxon>
    </lineage>
</organism>
<name>A0A928HDP1_9BACT</name>
<proteinExistence type="inferred from homology"/>
<dbReference type="GO" id="GO:0019239">
    <property type="term" value="F:deaminase activity"/>
    <property type="evidence" value="ECO:0007669"/>
    <property type="project" value="TreeGrafter"/>
</dbReference>
<dbReference type="EMBL" id="SUVG01000001">
    <property type="protein sequence ID" value="MBE6420639.1"/>
    <property type="molecule type" value="Genomic_DNA"/>
</dbReference>
<dbReference type="AlphaFoldDB" id="A0A928HDP1"/>
<dbReference type="PANTHER" id="PTHR11803">
    <property type="entry name" value="2-IMINOBUTANOATE/2-IMINOPROPANOATE DEAMINASE RIDA"/>
    <property type="match status" value="1"/>
</dbReference>
<reference evidence="2" key="1">
    <citation type="submission" date="2019-04" db="EMBL/GenBank/DDBJ databases">
        <title>Evolution of Biomass-Degrading Anaerobic Consortia Revealed by Metagenomics.</title>
        <authorList>
            <person name="Peng X."/>
        </authorList>
    </citation>
    <scope>NUCLEOTIDE SEQUENCE</scope>
    <source>
        <strain evidence="2">SIG66</strain>
    </source>
</reference>
<evidence type="ECO:0000313" key="3">
    <source>
        <dbReference type="Proteomes" id="UP000725649"/>
    </source>
</evidence>
<dbReference type="CDD" id="cd00448">
    <property type="entry name" value="YjgF_YER057c_UK114_family"/>
    <property type="match status" value="1"/>
</dbReference>
<dbReference type="Pfam" id="PF01042">
    <property type="entry name" value="Ribonuc_L-PSP"/>
    <property type="match status" value="1"/>
</dbReference>
<dbReference type="GO" id="GO:0005829">
    <property type="term" value="C:cytosol"/>
    <property type="evidence" value="ECO:0007669"/>
    <property type="project" value="TreeGrafter"/>
</dbReference>
<dbReference type="NCBIfam" id="TIGR00004">
    <property type="entry name" value="Rid family detoxifying hydrolase"/>
    <property type="match status" value="1"/>
</dbReference>
<evidence type="ECO:0000256" key="1">
    <source>
        <dbReference type="ARBA" id="ARBA00010552"/>
    </source>
</evidence>
<evidence type="ECO:0000313" key="2">
    <source>
        <dbReference type="EMBL" id="MBE6420639.1"/>
    </source>
</evidence>
<dbReference type="PANTHER" id="PTHR11803:SF39">
    <property type="entry name" value="2-IMINOBUTANOATE_2-IMINOPROPANOATE DEAMINASE"/>
    <property type="match status" value="1"/>
</dbReference>
<dbReference type="InterPro" id="IPR006056">
    <property type="entry name" value="RidA"/>
</dbReference>
<accession>A0A928HDP1</accession>
<dbReference type="SUPFAM" id="SSF55298">
    <property type="entry name" value="YjgF-like"/>
    <property type="match status" value="1"/>
</dbReference>
<gene>
    <name evidence="2" type="ORF">E7027_00590</name>
</gene>
<dbReference type="InterPro" id="IPR006175">
    <property type="entry name" value="YjgF/YER057c/UK114"/>
</dbReference>
<dbReference type="InterPro" id="IPR035959">
    <property type="entry name" value="RutC-like_sf"/>
</dbReference>